<reference evidence="1" key="1">
    <citation type="submission" date="2022-07" db="EMBL/GenBank/DDBJ databases">
        <title>Enhanced cultured diversity of the mouse gut microbiota enables custom-made synthetic communities.</title>
        <authorList>
            <person name="Afrizal A."/>
        </authorList>
    </citation>
    <scope>NUCLEOTIDE SEQUENCE</scope>
    <source>
        <strain evidence="1">DSM 29482</strain>
    </source>
</reference>
<dbReference type="GO" id="GO:0006071">
    <property type="term" value="P:glycerol metabolic process"/>
    <property type="evidence" value="ECO:0007669"/>
    <property type="project" value="InterPro"/>
</dbReference>
<dbReference type="GO" id="GO:0006355">
    <property type="term" value="P:regulation of DNA-templated transcription"/>
    <property type="evidence" value="ECO:0007669"/>
    <property type="project" value="InterPro"/>
</dbReference>
<dbReference type="Proteomes" id="UP001142078">
    <property type="component" value="Unassembled WGS sequence"/>
</dbReference>
<dbReference type="PANTHER" id="PTHR35787">
    <property type="entry name" value="GLYCEROL UPTAKE OPERON ANTITERMINATOR REGULATORY PROTEIN"/>
    <property type="match status" value="1"/>
</dbReference>
<proteinExistence type="predicted"/>
<sequence>MDTSFFKRLESNPIIAAVNDLNNLDKAISSPCENIFLLAGNIVNLRDIVNKVRENNKAIYIHLDLIDGVSKDHWGLEYVAKNINPHGIITTKSNLIKYSQDLDIFAIQRLFVLDSLSLDTGIRNIKNTEPNAVEILPGIMPKIVKKVVLETRRPIITGGLIKDKEDVIGSLNSGAVAISTSDEKVWYM</sequence>
<comment type="caution">
    <text evidence="1">The sequence shown here is derived from an EMBL/GenBank/DDBJ whole genome shotgun (WGS) entry which is preliminary data.</text>
</comment>
<dbReference type="Pfam" id="PF04309">
    <property type="entry name" value="G3P_antiterm"/>
    <property type="match status" value="1"/>
</dbReference>
<dbReference type="Gene3D" id="3.20.20.70">
    <property type="entry name" value="Aldolase class I"/>
    <property type="match status" value="1"/>
</dbReference>
<protein>
    <submittedName>
        <fullName evidence="1">Glycerol-3-phosphate responsive antiterminator</fullName>
    </submittedName>
</protein>
<evidence type="ECO:0000313" key="1">
    <source>
        <dbReference type="EMBL" id="MCR2044575.1"/>
    </source>
</evidence>
<name>A0A9X2MK73_9FIRM</name>
<dbReference type="InterPro" id="IPR006699">
    <property type="entry name" value="GlpP"/>
</dbReference>
<organism evidence="1 2">
    <name type="scientific">Anaerosalibacter massiliensis</name>
    <dbReference type="NCBI Taxonomy" id="1347392"/>
    <lineage>
        <taxon>Bacteria</taxon>
        <taxon>Bacillati</taxon>
        <taxon>Bacillota</taxon>
        <taxon>Tissierellia</taxon>
        <taxon>Tissierellales</taxon>
        <taxon>Sporanaerobacteraceae</taxon>
        <taxon>Anaerosalibacter</taxon>
    </lineage>
</organism>
<dbReference type="SUPFAM" id="SSF110391">
    <property type="entry name" value="GlpP-like"/>
    <property type="match status" value="1"/>
</dbReference>
<dbReference type="EMBL" id="JANJZL010000007">
    <property type="protein sequence ID" value="MCR2044575.1"/>
    <property type="molecule type" value="Genomic_DNA"/>
</dbReference>
<dbReference type="PIRSF" id="PIRSF016897">
    <property type="entry name" value="GlpP"/>
    <property type="match status" value="1"/>
</dbReference>
<gene>
    <name evidence="1" type="ORF">NSA23_10680</name>
</gene>
<dbReference type="PANTHER" id="PTHR35787:SF1">
    <property type="entry name" value="GLYCEROL UPTAKE OPERON ANTITERMINATOR REGULATORY PROTEIN"/>
    <property type="match status" value="1"/>
</dbReference>
<accession>A0A9X2MK73</accession>
<keyword evidence="2" id="KW-1185">Reference proteome</keyword>
<dbReference type="OrthoDB" id="9799580at2"/>
<dbReference type="InterPro" id="IPR013785">
    <property type="entry name" value="Aldolase_TIM"/>
</dbReference>
<evidence type="ECO:0000313" key="2">
    <source>
        <dbReference type="Proteomes" id="UP001142078"/>
    </source>
</evidence>
<dbReference type="AlphaFoldDB" id="A0A9X2MK73"/>
<dbReference type="RefSeq" id="WP_050069669.1">
    <property type="nucleotide sequence ID" value="NZ_CABKTM010000007.1"/>
</dbReference>